<dbReference type="Proteomes" id="UP000028682">
    <property type="component" value="Chromosome"/>
</dbReference>
<reference evidence="3" key="1">
    <citation type="submission" date="2014-08" db="EMBL/GenBank/DDBJ databases">
        <title>Complete genome sequence of Streptomyces lividans TK24.</title>
        <authorList>
            <consortium name="StrepSynth"/>
            <person name="Ruckert C."/>
            <person name="Fridjonson O.H."/>
            <person name="Lambert C."/>
            <person name="van Wezel G.P."/>
            <person name="Bernaerts K."/>
            <person name="Anne J."/>
            <person name="Economou A."/>
            <person name="Kalinowski J."/>
        </authorList>
    </citation>
    <scope>NUCLEOTIDE SEQUENCE [LARGE SCALE GENOMIC DNA]</scope>
    <source>
        <strain evidence="3">TK24</strain>
    </source>
</reference>
<evidence type="ECO:0000313" key="3">
    <source>
        <dbReference type="Proteomes" id="UP000028682"/>
    </source>
</evidence>
<evidence type="ECO:0000256" key="1">
    <source>
        <dbReference type="SAM" id="MobiDB-lite"/>
    </source>
</evidence>
<organism evidence="2 3">
    <name type="scientific">Streptomyces lividans TK24</name>
    <dbReference type="NCBI Taxonomy" id="457428"/>
    <lineage>
        <taxon>Bacteria</taxon>
        <taxon>Bacillati</taxon>
        <taxon>Actinomycetota</taxon>
        <taxon>Actinomycetes</taxon>
        <taxon>Kitasatosporales</taxon>
        <taxon>Streptomycetaceae</taxon>
        <taxon>Streptomyces</taxon>
    </lineage>
</organism>
<keyword evidence="3" id="KW-1185">Reference proteome</keyword>
<protein>
    <submittedName>
        <fullName evidence="2">Uncharacterized protein</fullName>
    </submittedName>
</protein>
<accession>A0ABX6TPI7</accession>
<dbReference type="EMBL" id="CP009124">
    <property type="protein sequence ID" value="QNR95657.1"/>
    <property type="molecule type" value="Genomic_DNA"/>
</dbReference>
<proteinExistence type="predicted"/>
<name>A0ABX6TPI7_STRLI</name>
<gene>
    <name evidence="2" type="ORF">SLIV_30648</name>
</gene>
<sequence length="66" mass="6372">MCRTGAPPLGARLSARTATRERSGRSGGVTRVGPGRSVDNGLGRSAAGGSRAGPKGAGPPSVAQTA</sequence>
<evidence type="ECO:0000313" key="2">
    <source>
        <dbReference type="EMBL" id="QNR95657.1"/>
    </source>
</evidence>
<feature type="region of interest" description="Disordered" evidence="1">
    <location>
        <begin position="1"/>
        <end position="66"/>
    </location>
</feature>
<feature type="compositionally biased region" description="Low complexity" evidence="1">
    <location>
        <begin position="28"/>
        <end position="66"/>
    </location>
</feature>